<evidence type="ECO:0008006" key="5">
    <source>
        <dbReference type="Google" id="ProtNLM"/>
    </source>
</evidence>
<evidence type="ECO:0000313" key="3">
    <source>
        <dbReference type="EMBL" id="KAL2334554.1"/>
    </source>
</evidence>
<accession>A0ABD1MFH0</accession>
<organism evidence="3 4">
    <name type="scientific">Flemingia macrophylla</name>
    <dbReference type="NCBI Taxonomy" id="520843"/>
    <lineage>
        <taxon>Eukaryota</taxon>
        <taxon>Viridiplantae</taxon>
        <taxon>Streptophyta</taxon>
        <taxon>Embryophyta</taxon>
        <taxon>Tracheophyta</taxon>
        <taxon>Spermatophyta</taxon>
        <taxon>Magnoliopsida</taxon>
        <taxon>eudicotyledons</taxon>
        <taxon>Gunneridae</taxon>
        <taxon>Pentapetalae</taxon>
        <taxon>rosids</taxon>
        <taxon>fabids</taxon>
        <taxon>Fabales</taxon>
        <taxon>Fabaceae</taxon>
        <taxon>Papilionoideae</taxon>
        <taxon>50 kb inversion clade</taxon>
        <taxon>NPAAA clade</taxon>
        <taxon>indigoferoid/millettioid clade</taxon>
        <taxon>Phaseoleae</taxon>
        <taxon>Flemingia</taxon>
    </lineage>
</organism>
<dbReference type="AlphaFoldDB" id="A0ABD1MFH0"/>
<evidence type="ECO:0000313" key="4">
    <source>
        <dbReference type="Proteomes" id="UP001603857"/>
    </source>
</evidence>
<dbReference type="Pfam" id="PF03004">
    <property type="entry name" value="Transposase_24"/>
    <property type="match status" value="1"/>
</dbReference>
<keyword evidence="1" id="KW-0175">Coiled coil</keyword>
<keyword evidence="4" id="KW-1185">Reference proteome</keyword>
<dbReference type="EMBL" id="JBGMDY010000005">
    <property type="protein sequence ID" value="KAL2334554.1"/>
    <property type="molecule type" value="Genomic_DNA"/>
</dbReference>
<dbReference type="Proteomes" id="UP001603857">
    <property type="component" value="Unassembled WGS sequence"/>
</dbReference>
<evidence type="ECO:0000256" key="1">
    <source>
        <dbReference type="SAM" id="Coils"/>
    </source>
</evidence>
<feature type="coiled-coil region" evidence="1">
    <location>
        <begin position="231"/>
        <end position="262"/>
    </location>
</feature>
<proteinExistence type="predicted"/>
<evidence type="ECO:0000256" key="2">
    <source>
        <dbReference type="SAM" id="MobiDB-lite"/>
    </source>
</evidence>
<dbReference type="InterPro" id="IPR004252">
    <property type="entry name" value="Probable_transposase_24"/>
</dbReference>
<feature type="region of interest" description="Disordered" evidence="2">
    <location>
        <begin position="288"/>
        <end position="313"/>
    </location>
</feature>
<comment type="caution">
    <text evidence="3">The sequence shown here is derived from an EMBL/GenBank/DDBJ whole genome shotgun (WGS) entry which is preliminary data.</text>
</comment>
<sequence>MQTTPASPTYTRRACFAPSVVVEARGPAWCYTPSNPGSISGLVLLFLTSIGQHILLSSVLIEVKFEVDSDARVKYIFKSLNTKWSEYRQQLWQQRDDGTRNRDDLIAMGPKGVNKDHWASFVDYRLSSRTKEQELGRKVSRGEVWIATHKHGNGDFVNDEAREISEKIQAYESNTSSLSQDISTEDSLAHALGSQEHCGRVRGMGLGPCPSRVFGYTRHSSSRMSSSSPSYRELQNKVNALQSQLDEQNRTLIEQYKRFEERDRRFEAMMNFFAQNYQGHLPSNLAMFNNSPVSDQGSGPTNETYSQRQDGCG</sequence>
<gene>
    <name evidence="3" type="ORF">Fmac_015767</name>
</gene>
<reference evidence="3 4" key="1">
    <citation type="submission" date="2024-08" db="EMBL/GenBank/DDBJ databases">
        <title>Insights into the chromosomal genome structure of Flemingia macrophylla.</title>
        <authorList>
            <person name="Ding Y."/>
            <person name="Zhao Y."/>
            <person name="Bi W."/>
            <person name="Wu M."/>
            <person name="Zhao G."/>
            <person name="Gong Y."/>
            <person name="Li W."/>
            <person name="Zhang P."/>
        </authorList>
    </citation>
    <scope>NUCLEOTIDE SEQUENCE [LARGE SCALE GENOMIC DNA]</scope>
    <source>
        <strain evidence="3">DYQJB</strain>
        <tissue evidence="3">Leaf</tissue>
    </source>
</reference>
<protein>
    <recommendedName>
        <fullName evidence="5">Transposase</fullName>
    </recommendedName>
</protein>
<dbReference type="PANTHER" id="PTHR33144:SF45">
    <property type="entry name" value="TRANSPOSASE TNP1_EN_SPM-LIKE DOMAIN-CONTAINING PROTEIN"/>
    <property type="match status" value="1"/>
</dbReference>
<dbReference type="PANTHER" id="PTHR33144">
    <property type="entry name" value="OS10G0409366 PROTEIN-RELATED"/>
    <property type="match status" value="1"/>
</dbReference>
<name>A0ABD1MFH0_9FABA</name>